<keyword evidence="1" id="KW-1133">Transmembrane helix</keyword>
<feature type="transmembrane region" description="Helical" evidence="1">
    <location>
        <begin position="49"/>
        <end position="70"/>
    </location>
</feature>
<evidence type="ECO:0000313" key="3">
    <source>
        <dbReference type="Proteomes" id="UP000064967"/>
    </source>
</evidence>
<keyword evidence="1" id="KW-0812">Transmembrane</keyword>
<dbReference type="Proteomes" id="UP000064967">
    <property type="component" value="Chromosome"/>
</dbReference>
<reference evidence="2 3" key="1">
    <citation type="submission" date="2015-08" db="EMBL/GenBank/DDBJ databases">
        <authorList>
            <person name="Babu N.S."/>
            <person name="Beckwith C.J."/>
            <person name="Beseler K.G."/>
            <person name="Brison A."/>
            <person name="Carone J.V."/>
            <person name="Caskin T.P."/>
            <person name="Diamond M."/>
            <person name="Durham M.E."/>
            <person name="Foxe J.M."/>
            <person name="Go M."/>
            <person name="Henderson B.A."/>
            <person name="Jones I.B."/>
            <person name="McGettigan J.A."/>
            <person name="Micheletti S.J."/>
            <person name="Nasrallah M.E."/>
            <person name="Ortiz D."/>
            <person name="Piller C.R."/>
            <person name="Privatt S.R."/>
            <person name="Schneider S.L."/>
            <person name="Sharp S."/>
            <person name="Smith T.C."/>
            <person name="Stanton J.D."/>
            <person name="Ullery H.E."/>
            <person name="Wilson R.J."/>
            <person name="Serrano M.G."/>
            <person name="Buck G."/>
            <person name="Lee V."/>
            <person name="Wang Y."/>
            <person name="Carvalho R."/>
            <person name="Voegtly L."/>
            <person name="Shi R."/>
            <person name="Duckworth R."/>
            <person name="Johnson A."/>
            <person name="Loviza R."/>
            <person name="Walstead R."/>
            <person name="Shah Z."/>
            <person name="Kiflezghi M."/>
            <person name="Wade K."/>
            <person name="Ball S.L."/>
            <person name="Bradley K.W."/>
            <person name="Asai D.J."/>
            <person name="Bowman C.A."/>
            <person name="Russell D.A."/>
            <person name="Pope W.H."/>
            <person name="Jacobs-Sera D."/>
            <person name="Hendrix R.W."/>
            <person name="Hatfull G.F."/>
        </authorList>
    </citation>
    <scope>NUCLEOTIDE SEQUENCE [LARGE SCALE GENOMIC DNA]</scope>
    <source>
        <strain evidence="2 3">DSM 27648</strain>
    </source>
</reference>
<evidence type="ECO:0000256" key="1">
    <source>
        <dbReference type="SAM" id="Phobius"/>
    </source>
</evidence>
<dbReference type="KEGG" id="llu:AKJ09_10691"/>
<keyword evidence="3" id="KW-1185">Reference proteome</keyword>
<feature type="transmembrane region" description="Helical" evidence="1">
    <location>
        <begin position="113"/>
        <end position="137"/>
    </location>
</feature>
<gene>
    <name evidence="2" type="ORF">AKJ09_10691</name>
</gene>
<dbReference type="Pfam" id="PF03653">
    <property type="entry name" value="UPF0093"/>
    <property type="match status" value="1"/>
</dbReference>
<dbReference type="AlphaFoldDB" id="A0A0K1QE75"/>
<organism evidence="2 3">
    <name type="scientific">Labilithrix luteola</name>
    <dbReference type="NCBI Taxonomy" id="1391654"/>
    <lineage>
        <taxon>Bacteria</taxon>
        <taxon>Pseudomonadati</taxon>
        <taxon>Myxococcota</taxon>
        <taxon>Polyangia</taxon>
        <taxon>Polyangiales</taxon>
        <taxon>Labilitrichaceae</taxon>
        <taxon>Labilithrix</taxon>
    </lineage>
</organism>
<dbReference type="STRING" id="1391654.AKJ09_10691"/>
<proteinExistence type="predicted"/>
<keyword evidence="1" id="KW-0472">Membrane</keyword>
<evidence type="ECO:0000313" key="2">
    <source>
        <dbReference type="EMBL" id="AKV04028.1"/>
    </source>
</evidence>
<dbReference type="OrthoDB" id="5517645at2"/>
<protein>
    <submittedName>
        <fullName evidence="2">Uncharacterized protein</fullName>
    </submittedName>
</protein>
<dbReference type="RefSeq" id="WP_146654697.1">
    <property type="nucleotide sequence ID" value="NZ_CP012333.1"/>
</dbReference>
<feature type="transmembrane region" description="Helical" evidence="1">
    <location>
        <begin position="6"/>
        <end position="28"/>
    </location>
</feature>
<feature type="transmembrane region" description="Helical" evidence="1">
    <location>
        <begin position="82"/>
        <end position="101"/>
    </location>
</feature>
<dbReference type="EMBL" id="CP012333">
    <property type="protein sequence ID" value="AKV04028.1"/>
    <property type="molecule type" value="Genomic_DNA"/>
</dbReference>
<name>A0A0K1QE75_9BACT</name>
<dbReference type="UniPathway" id="UPA00251">
    <property type="reaction ID" value="UER00324"/>
</dbReference>
<dbReference type="GO" id="GO:0006782">
    <property type="term" value="P:protoporphyrinogen IX biosynthetic process"/>
    <property type="evidence" value="ECO:0007669"/>
    <property type="project" value="UniProtKB-UniPathway"/>
</dbReference>
<accession>A0A0K1QE75</accession>
<sequence>MTQLFLALHIFANTVWIGSIAAVGWLTAASSRTEISERADAIAQVALQLYRRVAVPAFLMSLLFGVARLLEAPGAYMRLHWFHGKLTAAFVVITLHHFIGARARKAASGSRQAGRSSVILTGATLAFAFLTVIFAVLKGMLVP</sequence>
<dbReference type="InterPro" id="IPR005265">
    <property type="entry name" value="HemJ-like"/>
</dbReference>